<dbReference type="InterPro" id="IPR009799">
    <property type="entry name" value="EthD_dom"/>
</dbReference>
<dbReference type="Gene3D" id="3.30.70.100">
    <property type="match status" value="1"/>
</dbReference>
<dbReference type="Proteomes" id="UP000256519">
    <property type="component" value="Unassembled WGS sequence"/>
</dbReference>
<gene>
    <name evidence="2" type="ORF">C3744_29840</name>
</gene>
<name>A0A2B3VRY8_PRIMG</name>
<evidence type="ECO:0000259" key="1">
    <source>
        <dbReference type="Pfam" id="PF07110"/>
    </source>
</evidence>
<proteinExistence type="predicted"/>
<dbReference type="InterPro" id="IPR011008">
    <property type="entry name" value="Dimeric_a/b-barrel"/>
</dbReference>
<evidence type="ECO:0000313" key="3">
    <source>
        <dbReference type="Proteomes" id="UP000256519"/>
    </source>
</evidence>
<feature type="domain" description="EthD" evidence="1">
    <location>
        <begin position="13"/>
        <end position="98"/>
    </location>
</feature>
<sequence length="120" mass="13799">MHSVMFVFKRQSHLTLQEFYEHYEHVHGPIARRLEGLIEYRQHPTRKPGLGDGAYMPQEAPYDAASVYTFQSPEAAEKAWISDVGKELDIDTYKLMDTKTMISLPITIREVVSNSNKLSL</sequence>
<evidence type="ECO:0000313" key="2">
    <source>
        <dbReference type="EMBL" id="RDZ05235.1"/>
    </source>
</evidence>
<accession>A0A2B3VRY8</accession>
<protein>
    <submittedName>
        <fullName evidence="2">EthD family reductase</fullName>
    </submittedName>
</protein>
<organism evidence="2 3">
    <name type="scientific">Priestia megaterium</name>
    <name type="common">Bacillus megaterium</name>
    <dbReference type="NCBI Taxonomy" id="1404"/>
    <lineage>
        <taxon>Bacteria</taxon>
        <taxon>Bacillati</taxon>
        <taxon>Bacillota</taxon>
        <taxon>Bacilli</taxon>
        <taxon>Bacillales</taxon>
        <taxon>Bacillaceae</taxon>
        <taxon>Priestia</taxon>
    </lineage>
</organism>
<dbReference type="Pfam" id="PF07110">
    <property type="entry name" value="EthD"/>
    <property type="match status" value="1"/>
</dbReference>
<reference evidence="2 3" key="1">
    <citation type="journal article" date="2018" name="Appl. Environ. Microbiol.">
        <title>Antimicrobial susceptibility testing and tentative epidemiological cut-off values of five Bacillus species relevant for use as animal feed additives or for plant protection.</title>
        <authorList>
            <person name="Agerso Y."/>
            <person name="Stuer-Lauridsen B."/>
            <person name="Bjerre K."/>
            <person name="Jensen M.G."/>
            <person name="Johansen E."/>
            <person name="Bennedsen M."/>
            <person name="Brockmann E."/>
            <person name="Nielsen B."/>
        </authorList>
    </citation>
    <scope>NUCLEOTIDE SEQUENCE [LARGE SCALE GENOMIC DNA]</scope>
    <source>
        <strain evidence="2 3">CHCC20162</strain>
    </source>
</reference>
<dbReference type="NCBIfam" id="TIGR02118">
    <property type="entry name" value="EthD family reductase"/>
    <property type="match status" value="1"/>
</dbReference>
<dbReference type="SUPFAM" id="SSF54909">
    <property type="entry name" value="Dimeric alpha+beta barrel"/>
    <property type="match status" value="1"/>
</dbReference>
<comment type="caution">
    <text evidence="2">The sequence shown here is derived from an EMBL/GenBank/DDBJ whole genome shotgun (WGS) entry which is preliminary data.</text>
</comment>
<dbReference type="RefSeq" id="WP_098590810.1">
    <property type="nucleotide sequence ID" value="NZ_CP187634.1"/>
</dbReference>
<dbReference type="AlphaFoldDB" id="A0A2B3VRY8"/>
<dbReference type="EMBL" id="PQWM01000085">
    <property type="protein sequence ID" value="RDZ05235.1"/>
    <property type="molecule type" value="Genomic_DNA"/>
</dbReference>
<dbReference type="GO" id="GO:0016491">
    <property type="term" value="F:oxidoreductase activity"/>
    <property type="evidence" value="ECO:0007669"/>
    <property type="project" value="InterPro"/>
</dbReference>